<protein>
    <submittedName>
        <fullName evidence="3">Uncharacterized protein</fullName>
    </submittedName>
</protein>
<keyword evidence="2" id="KW-0812">Transmembrane</keyword>
<dbReference type="AlphaFoldDB" id="A0A6C0CPZ4"/>
<proteinExistence type="predicted"/>
<feature type="transmembrane region" description="Helical" evidence="2">
    <location>
        <begin position="127"/>
        <end position="148"/>
    </location>
</feature>
<evidence type="ECO:0000256" key="2">
    <source>
        <dbReference type="SAM" id="Phobius"/>
    </source>
</evidence>
<evidence type="ECO:0000313" key="3">
    <source>
        <dbReference type="EMBL" id="QHT06202.1"/>
    </source>
</evidence>
<keyword evidence="2" id="KW-1133">Transmembrane helix</keyword>
<name>A0A6C0CPZ4_9ZZZZ</name>
<keyword evidence="2" id="KW-0472">Membrane</keyword>
<sequence length="233" mass="26233">MGAYLVVFVPRLCDESVCSMNDNIYNDDTFHRVALGFNSFCFILFLNLYRVELQRENWCIKYLDIDDDKAIENLDDEIEEYPEIKKQMALLNKSYKNAVTLCGGSAILNTGISLYDLSTHWAGTPSLTPLLSSILLIFMKIYGSYFVASSSLVGERAYSAYMSGPKTYNAIDEDYIEGDYYKPNPKAIDALSVNVEVISEKDTDSPRRRIVRPSTPVPNASNIGHSDIAEEKV</sequence>
<feature type="transmembrane region" description="Helical" evidence="2">
    <location>
        <begin position="95"/>
        <end position="115"/>
    </location>
</feature>
<organism evidence="3">
    <name type="scientific">viral metagenome</name>
    <dbReference type="NCBI Taxonomy" id="1070528"/>
    <lineage>
        <taxon>unclassified sequences</taxon>
        <taxon>metagenomes</taxon>
        <taxon>organismal metagenomes</taxon>
    </lineage>
</organism>
<feature type="transmembrane region" description="Helical" evidence="2">
    <location>
        <begin position="29"/>
        <end position="49"/>
    </location>
</feature>
<evidence type="ECO:0000256" key="1">
    <source>
        <dbReference type="SAM" id="MobiDB-lite"/>
    </source>
</evidence>
<feature type="region of interest" description="Disordered" evidence="1">
    <location>
        <begin position="204"/>
        <end position="233"/>
    </location>
</feature>
<reference evidence="3" key="1">
    <citation type="journal article" date="2020" name="Nature">
        <title>Giant virus diversity and host interactions through global metagenomics.</title>
        <authorList>
            <person name="Schulz F."/>
            <person name="Roux S."/>
            <person name="Paez-Espino D."/>
            <person name="Jungbluth S."/>
            <person name="Walsh D.A."/>
            <person name="Denef V.J."/>
            <person name="McMahon K.D."/>
            <person name="Konstantinidis K.T."/>
            <person name="Eloe-Fadrosh E.A."/>
            <person name="Kyrpides N.C."/>
            <person name="Woyke T."/>
        </authorList>
    </citation>
    <scope>NUCLEOTIDE SEQUENCE</scope>
    <source>
        <strain evidence="3">GVMAG-M-3300021425-30</strain>
    </source>
</reference>
<accession>A0A6C0CPZ4</accession>
<dbReference type="EMBL" id="MN739467">
    <property type="protein sequence ID" value="QHT06202.1"/>
    <property type="molecule type" value="Genomic_DNA"/>
</dbReference>